<evidence type="ECO:0008006" key="3">
    <source>
        <dbReference type="Google" id="ProtNLM"/>
    </source>
</evidence>
<protein>
    <recommendedName>
        <fullName evidence="3">DUF1513 domain-containing protein</fullName>
    </recommendedName>
</protein>
<evidence type="ECO:0000313" key="1">
    <source>
        <dbReference type="EMBL" id="GLS89751.1"/>
    </source>
</evidence>
<dbReference type="Gene3D" id="2.130.10.10">
    <property type="entry name" value="YVTN repeat-like/Quinoprotein amine dehydrogenase"/>
    <property type="match status" value="1"/>
</dbReference>
<dbReference type="InterPro" id="IPR008311">
    <property type="entry name" value="UCP028101"/>
</dbReference>
<dbReference type="SUPFAM" id="SSF50969">
    <property type="entry name" value="YVTN repeat-like/Quinoprotein amine dehydrogenase"/>
    <property type="match status" value="1"/>
</dbReference>
<dbReference type="InterPro" id="IPR015943">
    <property type="entry name" value="WD40/YVTN_repeat-like_dom_sf"/>
</dbReference>
<keyword evidence="2" id="KW-1185">Reference proteome</keyword>
<dbReference type="Pfam" id="PF07433">
    <property type="entry name" value="DUF1513"/>
    <property type="match status" value="1"/>
</dbReference>
<evidence type="ECO:0000313" key="2">
    <source>
        <dbReference type="Proteomes" id="UP001157353"/>
    </source>
</evidence>
<organism evidence="1 2">
    <name type="scientific">Psychromonas marina</name>
    <dbReference type="NCBI Taxonomy" id="88364"/>
    <lineage>
        <taxon>Bacteria</taxon>
        <taxon>Pseudomonadati</taxon>
        <taxon>Pseudomonadota</taxon>
        <taxon>Gammaproteobacteria</taxon>
        <taxon>Alteromonadales</taxon>
        <taxon>Psychromonadaceae</taxon>
        <taxon>Psychromonas</taxon>
    </lineage>
</organism>
<dbReference type="RefSeq" id="WP_284202880.1">
    <property type="nucleotide sequence ID" value="NZ_BSPQ01000002.1"/>
</dbReference>
<dbReference type="InterPro" id="IPR011044">
    <property type="entry name" value="Quino_amine_DH_bsu"/>
</dbReference>
<dbReference type="PIRSF" id="PIRSF028101">
    <property type="entry name" value="UCP028101"/>
    <property type="match status" value="1"/>
</dbReference>
<gene>
    <name evidence="1" type="ORF">GCM10007916_08180</name>
</gene>
<dbReference type="EMBL" id="BSPQ01000002">
    <property type="protein sequence ID" value="GLS89751.1"/>
    <property type="molecule type" value="Genomic_DNA"/>
</dbReference>
<comment type="caution">
    <text evidence="1">The sequence shown here is derived from an EMBL/GenBank/DDBJ whole genome shotgun (WGS) entry which is preliminary data.</text>
</comment>
<name>A0ABQ6DX62_9GAMM</name>
<accession>A0ABQ6DX62</accession>
<reference evidence="2" key="1">
    <citation type="journal article" date="2019" name="Int. J. Syst. Evol. Microbiol.">
        <title>The Global Catalogue of Microorganisms (GCM) 10K type strain sequencing project: providing services to taxonomists for standard genome sequencing and annotation.</title>
        <authorList>
            <consortium name="The Broad Institute Genomics Platform"/>
            <consortium name="The Broad Institute Genome Sequencing Center for Infectious Disease"/>
            <person name="Wu L."/>
            <person name="Ma J."/>
        </authorList>
    </citation>
    <scope>NUCLEOTIDE SEQUENCE [LARGE SCALE GENOMIC DNA]</scope>
    <source>
        <strain evidence="2">NBRC 103166</strain>
    </source>
</reference>
<sequence>MSRTMLRRDFLRLSGQLLLAGIIPTNSYANNNPSLSNPSQAIIYGCAKKQDQYYLVGCDLQGNTLNHFALPSRGHGIAIDNTHQQAVVFARRPDNYFIQFNPLTGSVINEYQIESGEHFLGHGCFDQQGLLYVCEADTDSSQTSIAVYQLNDKIKKIAEFSGFGLGGHEIVMHPDNQHLILALGGIKTRGREKINLDTMQPALLYIDKMTGEVKQTLTLDDHLLSIRHLAVNQDGLVVFACQYQSIDNQSIEAQYPENQGLATQSLDELPALIYHHQLGKRQVSPLIANEETWLRFDDYIGSIAISEQKIVATSPRGNCYAVWDISDKKLQKIKPLTDVCGASFYQQKVALTTGNGEQGIVNNMQLTQWHWDNHMAIWLG</sequence>
<dbReference type="Proteomes" id="UP001157353">
    <property type="component" value="Unassembled WGS sequence"/>
</dbReference>
<proteinExistence type="predicted"/>